<dbReference type="RefSeq" id="WP_014454494.1">
    <property type="nucleotide sequence ID" value="NC_017098.1"/>
</dbReference>
<keyword evidence="3" id="KW-0804">Transcription</keyword>
<sequence>MTNKEIQEQRIKDIFVQAAMLIVREEGTAAVKVKRVADQAGYAAGTLYNYFHDLNELLFHCVMEFFRECRDHALKQAHGMTGPLERLLAIALGYSSYFLGNPNIYQLVFMADLQPAQQAEAPIDYQPEIVRIGAELLQQCAREGRINPAHADTILGLLANTIHGNLLFFLTGRSGEPRQDAVTEKIRREICWVLERSAPDGHR</sequence>
<keyword evidence="2 4" id="KW-0238">DNA-binding</keyword>
<dbReference type="Gene3D" id="1.10.357.10">
    <property type="entry name" value="Tetracycline Repressor, domain 2"/>
    <property type="match status" value="1"/>
</dbReference>
<feature type="domain" description="HTH tetR-type" evidence="5">
    <location>
        <begin position="9"/>
        <end position="69"/>
    </location>
</feature>
<dbReference type="AlphaFoldDB" id="H9UG54"/>
<dbReference type="SUPFAM" id="SSF46689">
    <property type="entry name" value="Homeodomain-like"/>
    <property type="match status" value="1"/>
</dbReference>
<keyword evidence="7" id="KW-1185">Reference proteome</keyword>
<evidence type="ECO:0000256" key="4">
    <source>
        <dbReference type="PROSITE-ProRule" id="PRU00335"/>
    </source>
</evidence>
<keyword evidence="1" id="KW-0805">Transcription regulation</keyword>
<dbReference type="GO" id="GO:0000976">
    <property type="term" value="F:transcription cis-regulatory region binding"/>
    <property type="evidence" value="ECO:0007669"/>
    <property type="project" value="TreeGrafter"/>
</dbReference>
<dbReference type="PATRIC" id="fig|889378.3.peg.396"/>
<dbReference type="InterPro" id="IPR036271">
    <property type="entry name" value="Tet_transcr_reg_TetR-rel_C_sf"/>
</dbReference>
<dbReference type="Proteomes" id="UP000007383">
    <property type="component" value="Chromosome"/>
</dbReference>
<proteinExistence type="predicted"/>
<feature type="DNA-binding region" description="H-T-H motif" evidence="4">
    <location>
        <begin position="32"/>
        <end position="51"/>
    </location>
</feature>
<dbReference type="EMBL" id="CP003282">
    <property type="protein sequence ID" value="AFG36497.1"/>
    <property type="molecule type" value="Genomic_DNA"/>
</dbReference>
<dbReference type="eggNOG" id="COG1309">
    <property type="taxonomic scope" value="Bacteria"/>
</dbReference>
<evidence type="ECO:0000256" key="3">
    <source>
        <dbReference type="ARBA" id="ARBA00023163"/>
    </source>
</evidence>
<dbReference type="STRING" id="889378.Spiaf_0392"/>
<dbReference type="Pfam" id="PF00440">
    <property type="entry name" value="TetR_N"/>
    <property type="match status" value="1"/>
</dbReference>
<dbReference type="PANTHER" id="PTHR30055">
    <property type="entry name" value="HTH-TYPE TRANSCRIPTIONAL REGULATOR RUTR"/>
    <property type="match status" value="1"/>
</dbReference>
<dbReference type="SUPFAM" id="SSF48498">
    <property type="entry name" value="Tetracyclin repressor-like, C-terminal domain"/>
    <property type="match status" value="1"/>
</dbReference>
<evidence type="ECO:0000313" key="6">
    <source>
        <dbReference type="EMBL" id="AFG36497.1"/>
    </source>
</evidence>
<evidence type="ECO:0000313" key="7">
    <source>
        <dbReference type="Proteomes" id="UP000007383"/>
    </source>
</evidence>
<gene>
    <name evidence="6" type="ordered locus">Spiaf_0392</name>
</gene>
<dbReference type="HOGENOM" id="CLU_1348220_0_0_12"/>
<dbReference type="PROSITE" id="PS50977">
    <property type="entry name" value="HTH_TETR_2"/>
    <property type="match status" value="1"/>
</dbReference>
<dbReference type="InterPro" id="IPR009057">
    <property type="entry name" value="Homeodomain-like_sf"/>
</dbReference>
<name>H9UG54_SPIAZ</name>
<dbReference type="PANTHER" id="PTHR30055:SF234">
    <property type="entry name" value="HTH-TYPE TRANSCRIPTIONAL REGULATOR BETI"/>
    <property type="match status" value="1"/>
</dbReference>
<evidence type="ECO:0000256" key="1">
    <source>
        <dbReference type="ARBA" id="ARBA00023015"/>
    </source>
</evidence>
<reference evidence="7" key="1">
    <citation type="journal article" date="2013" name="Stand. Genomic Sci.">
        <title>Complete genome sequence of the halophilic bacterium Spirochaeta africana type strain (Z-7692(T)) from the alkaline Lake Magadi in the East African Rift.</title>
        <authorList>
            <person name="Liolos K."/>
            <person name="Abt B."/>
            <person name="Scheuner C."/>
            <person name="Teshima H."/>
            <person name="Held B."/>
            <person name="Lapidus A."/>
            <person name="Nolan M."/>
            <person name="Lucas S."/>
            <person name="Deshpande S."/>
            <person name="Cheng J.F."/>
            <person name="Tapia R."/>
            <person name="Goodwin L.A."/>
            <person name="Pitluck S."/>
            <person name="Pagani I."/>
            <person name="Ivanova N."/>
            <person name="Mavromatis K."/>
            <person name="Mikhailova N."/>
            <person name="Huntemann M."/>
            <person name="Pati A."/>
            <person name="Chen A."/>
            <person name="Palaniappan K."/>
            <person name="Land M."/>
            <person name="Rohde M."/>
            <person name="Tindall B.J."/>
            <person name="Detter J.C."/>
            <person name="Goker M."/>
            <person name="Bristow J."/>
            <person name="Eisen J.A."/>
            <person name="Markowitz V."/>
            <person name="Hugenholtz P."/>
            <person name="Woyke T."/>
            <person name="Klenk H.P."/>
            <person name="Kyrpides N.C."/>
        </authorList>
    </citation>
    <scope>NUCLEOTIDE SEQUENCE</scope>
    <source>
        <strain evidence="7">ATCC 700263 / DSM 8902 / Z-7692</strain>
    </source>
</reference>
<dbReference type="GO" id="GO:0003700">
    <property type="term" value="F:DNA-binding transcription factor activity"/>
    <property type="evidence" value="ECO:0007669"/>
    <property type="project" value="TreeGrafter"/>
</dbReference>
<dbReference type="InterPro" id="IPR050109">
    <property type="entry name" value="HTH-type_TetR-like_transc_reg"/>
</dbReference>
<evidence type="ECO:0000256" key="2">
    <source>
        <dbReference type="ARBA" id="ARBA00023125"/>
    </source>
</evidence>
<evidence type="ECO:0000259" key="5">
    <source>
        <dbReference type="PROSITE" id="PS50977"/>
    </source>
</evidence>
<protein>
    <submittedName>
        <fullName evidence="6">Transcriptional regulator</fullName>
    </submittedName>
</protein>
<dbReference type="OrthoDB" id="9179041at2"/>
<accession>H9UG54</accession>
<organism evidence="6 7">
    <name type="scientific">Spirochaeta africana (strain ATCC 700263 / DSM 8902 / Z-7692)</name>
    <dbReference type="NCBI Taxonomy" id="889378"/>
    <lineage>
        <taxon>Bacteria</taxon>
        <taxon>Pseudomonadati</taxon>
        <taxon>Spirochaetota</taxon>
        <taxon>Spirochaetia</taxon>
        <taxon>Spirochaetales</taxon>
        <taxon>Spirochaetaceae</taxon>
        <taxon>Spirochaeta</taxon>
    </lineage>
</organism>
<dbReference type="KEGG" id="sfc:Spiaf_0392"/>
<dbReference type="InterPro" id="IPR001647">
    <property type="entry name" value="HTH_TetR"/>
</dbReference>